<keyword evidence="5 6" id="KW-0472">Membrane</keyword>
<evidence type="ECO:0000256" key="4">
    <source>
        <dbReference type="ARBA" id="ARBA00022989"/>
    </source>
</evidence>
<feature type="domain" description="RDD" evidence="7">
    <location>
        <begin position="31"/>
        <end position="159"/>
    </location>
</feature>
<feature type="transmembrane region" description="Helical" evidence="6">
    <location>
        <begin position="37"/>
        <end position="60"/>
    </location>
</feature>
<gene>
    <name evidence="8" type="ORF">J2X04_002423</name>
</gene>
<name>A0ABU1VRB8_9GAMM</name>
<organism evidence="8 9">
    <name type="scientific">Agrilutibacter niabensis</name>
    <dbReference type="NCBI Taxonomy" id="380628"/>
    <lineage>
        <taxon>Bacteria</taxon>
        <taxon>Pseudomonadati</taxon>
        <taxon>Pseudomonadota</taxon>
        <taxon>Gammaproteobacteria</taxon>
        <taxon>Lysobacterales</taxon>
        <taxon>Lysobacteraceae</taxon>
        <taxon>Agrilutibacter</taxon>
    </lineage>
</organism>
<dbReference type="PANTHER" id="PTHR36115">
    <property type="entry name" value="PROLINE-RICH ANTIGEN HOMOLOG-RELATED"/>
    <property type="match status" value="1"/>
</dbReference>
<evidence type="ECO:0000313" key="8">
    <source>
        <dbReference type="EMBL" id="MDR7100042.1"/>
    </source>
</evidence>
<evidence type="ECO:0000256" key="1">
    <source>
        <dbReference type="ARBA" id="ARBA00004651"/>
    </source>
</evidence>
<dbReference type="InterPro" id="IPR051791">
    <property type="entry name" value="Pra-immunoreactive"/>
</dbReference>
<dbReference type="Pfam" id="PF06271">
    <property type="entry name" value="RDD"/>
    <property type="match status" value="1"/>
</dbReference>
<dbReference type="RefSeq" id="WP_310054581.1">
    <property type="nucleotide sequence ID" value="NZ_JAVDVW010000002.1"/>
</dbReference>
<keyword evidence="3 6" id="KW-0812">Transmembrane</keyword>
<dbReference type="InterPro" id="IPR010432">
    <property type="entry name" value="RDD"/>
</dbReference>
<keyword evidence="2" id="KW-1003">Cell membrane</keyword>
<comment type="caution">
    <text evidence="8">The sequence shown here is derived from an EMBL/GenBank/DDBJ whole genome shotgun (WGS) entry which is preliminary data.</text>
</comment>
<evidence type="ECO:0000256" key="2">
    <source>
        <dbReference type="ARBA" id="ARBA00022475"/>
    </source>
</evidence>
<comment type="subcellular location">
    <subcellularLocation>
        <location evidence="1">Cell membrane</location>
        <topology evidence="1">Multi-pass membrane protein</topology>
    </subcellularLocation>
</comment>
<accession>A0ABU1VRB8</accession>
<sequence>MEEIHNPYAAPGAPLMSGPPPIPATQRHELAGRGRRLLARIVDQLLYVACFIPMLVLVLLPDRPDWGISLGLLLALAGLIGLFVYNLALLGQSGQTIGKQWLGIRIVRSDGSNADLGRVFGLRMFLPGLITAFAGPLFSLPDALCIFGNEKRCIHDMMADTIVVVA</sequence>
<feature type="transmembrane region" description="Helical" evidence="6">
    <location>
        <begin position="66"/>
        <end position="90"/>
    </location>
</feature>
<dbReference type="PANTHER" id="PTHR36115:SF4">
    <property type="entry name" value="MEMBRANE PROTEIN"/>
    <property type="match status" value="1"/>
</dbReference>
<evidence type="ECO:0000256" key="5">
    <source>
        <dbReference type="ARBA" id="ARBA00023136"/>
    </source>
</evidence>
<evidence type="ECO:0000313" key="9">
    <source>
        <dbReference type="Proteomes" id="UP001267878"/>
    </source>
</evidence>
<reference evidence="8 9" key="1">
    <citation type="submission" date="2023-07" db="EMBL/GenBank/DDBJ databases">
        <title>Sorghum-associated microbial communities from plants grown in Nebraska, USA.</title>
        <authorList>
            <person name="Schachtman D."/>
        </authorList>
    </citation>
    <scope>NUCLEOTIDE SEQUENCE [LARGE SCALE GENOMIC DNA]</scope>
    <source>
        <strain evidence="8 9">BE187</strain>
    </source>
</reference>
<protein>
    <submittedName>
        <fullName evidence="8">RDD family membrane protein YckC</fullName>
    </submittedName>
</protein>
<dbReference type="EMBL" id="JAVDVW010000002">
    <property type="protein sequence ID" value="MDR7100042.1"/>
    <property type="molecule type" value="Genomic_DNA"/>
</dbReference>
<dbReference type="Proteomes" id="UP001267878">
    <property type="component" value="Unassembled WGS sequence"/>
</dbReference>
<evidence type="ECO:0000256" key="3">
    <source>
        <dbReference type="ARBA" id="ARBA00022692"/>
    </source>
</evidence>
<keyword evidence="9" id="KW-1185">Reference proteome</keyword>
<evidence type="ECO:0000256" key="6">
    <source>
        <dbReference type="SAM" id="Phobius"/>
    </source>
</evidence>
<proteinExistence type="predicted"/>
<evidence type="ECO:0000259" key="7">
    <source>
        <dbReference type="Pfam" id="PF06271"/>
    </source>
</evidence>
<keyword evidence="4 6" id="KW-1133">Transmembrane helix</keyword>